<name>A0AA39FRG7_MICHY</name>
<proteinExistence type="predicted"/>
<keyword evidence="2" id="KW-1185">Reference proteome</keyword>
<reference evidence="1" key="1">
    <citation type="journal article" date="2023" name="bioRxiv">
        <title>Scaffold-level genome assemblies of two parasitoid biocontrol wasps reveal the parthenogenesis mechanism and an associated novel virus.</title>
        <authorList>
            <person name="Inwood S."/>
            <person name="Skelly J."/>
            <person name="Guhlin J."/>
            <person name="Harrop T."/>
            <person name="Goldson S."/>
            <person name="Dearden P."/>
        </authorList>
    </citation>
    <scope>NUCLEOTIDE SEQUENCE</scope>
    <source>
        <strain evidence="1">Lincoln</strain>
        <tissue evidence="1">Whole body</tissue>
    </source>
</reference>
<protein>
    <submittedName>
        <fullName evidence="1">Uncharacterized protein</fullName>
    </submittedName>
</protein>
<evidence type="ECO:0000313" key="2">
    <source>
        <dbReference type="Proteomes" id="UP001168972"/>
    </source>
</evidence>
<dbReference type="AlphaFoldDB" id="A0AA39FRG7"/>
<sequence>MHGLLIFSLAAAFSLHFVPDYIDLADCWLIDLLDLDDDRFVVGLDLLMMILFWTDSWWSMIFFSNTGHSLPRKMSKQTRQYKFLEEINNIGEEFSEIGEDEFSENEDILVANENEFESAVYPAQPNEHQIFFMHQ</sequence>
<comment type="caution">
    <text evidence="1">The sequence shown here is derived from an EMBL/GenBank/DDBJ whole genome shotgun (WGS) entry which is preliminary data.</text>
</comment>
<gene>
    <name evidence="1" type="ORF">PV327_010117</name>
</gene>
<organism evidence="1 2">
    <name type="scientific">Microctonus hyperodae</name>
    <name type="common">Parasitoid wasp</name>
    <dbReference type="NCBI Taxonomy" id="165561"/>
    <lineage>
        <taxon>Eukaryota</taxon>
        <taxon>Metazoa</taxon>
        <taxon>Ecdysozoa</taxon>
        <taxon>Arthropoda</taxon>
        <taxon>Hexapoda</taxon>
        <taxon>Insecta</taxon>
        <taxon>Pterygota</taxon>
        <taxon>Neoptera</taxon>
        <taxon>Endopterygota</taxon>
        <taxon>Hymenoptera</taxon>
        <taxon>Apocrita</taxon>
        <taxon>Ichneumonoidea</taxon>
        <taxon>Braconidae</taxon>
        <taxon>Euphorinae</taxon>
        <taxon>Microctonus</taxon>
    </lineage>
</organism>
<dbReference type="Proteomes" id="UP001168972">
    <property type="component" value="Unassembled WGS sequence"/>
</dbReference>
<dbReference type="EMBL" id="JAQQBR010000006">
    <property type="protein sequence ID" value="KAK0174333.1"/>
    <property type="molecule type" value="Genomic_DNA"/>
</dbReference>
<evidence type="ECO:0000313" key="1">
    <source>
        <dbReference type="EMBL" id="KAK0174333.1"/>
    </source>
</evidence>
<reference evidence="1" key="2">
    <citation type="submission" date="2023-03" db="EMBL/GenBank/DDBJ databases">
        <authorList>
            <person name="Inwood S.N."/>
            <person name="Skelly J.G."/>
            <person name="Guhlin J."/>
            <person name="Harrop T.W.R."/>
            <person name="Goldson S.G."/>
            <person name="Dearden P.K."/>
        </authorList>
    </citation>
    <scope>NUCLEOTIDE SEQUENCE</scope>
    <source>
        <strain evidence="1">Lincoln</strain>
        <tissue evidence="1">Whole body</tissue>
    </source>
</reference>
<accession>A0AA39FRG7</accession>